<protein>
    <recommendedName>
        <fullName evidence="3 9">DNA replication and repair protein RecF</fullName>
    </recommendedName>
</protein>
<keyword evidence="9" id="KW-0227">DNA damage</keyword>
<evidence type="ECO:0000256" key="5">
    <source>
        <dbReference type="ARBA" id="ARBA00022705"/>
    </source>
</evidence>
<dbReference type="InterPro" id="IPR001238">
    <property type="entry name" value="DNA-binding_RecF"/>
</dbReference>
<comment type="function">
    <text evidence="9">The RecF protein is involved in DNA metabolism; it is required for DNA replication and normal SOS inducibility. RecF binds preferentially to single-stranded, linear DNA. It also seems to bind ATP.</text>
</comment>
<evidence type="ECO:0000256" key="6">
    <source>
        <dbReference type="ARBA" id="ARBA00022741"/>
    </source>
</evidence>
<dbReference type="PANTHER" id="PTHR32182:SF0">
    <property type="entry name" value="DNA REPLICATION AND REPAIR PROTEIN RECF"/>
    <property type="match status" value="1"/>
</dbReference>
<comment type="subcellular location">
    <subcellularLocation>
        <location evidence="1 9">Cytoplasm</location>
    </subcellularLocation>
</comment>
<gene>
    <name evidence="9" type="primary">recF</name>
    <name evidence="11" type="ORF">UV06_C0004G0033</name>
</gene>
<dbReference type="GO" id="GO:0009432">
    <property type="term" value="P:SOS response"/>
    <property type="evidence" value="ECO:0007669"/>
    <property type="project" value="UniProtKB-UniRule"/>
</dbReference>
<dbReference type="HAMAP" id="MF_00365">
    <property type="entry name" value="RecF"/>
    <property type="match status" value="1"/>
</dbReference>
<keyword evidence="8 9" id="KW-0238">DNA-binding</keyword>
<evidence type="ECO:0000256" key="2">
    <source>
        <dbReference type="ARBA" id="ARBA00008016"/>
    </source>
</evidence>
<evidence type="ECO:0000256" key="9">
    <source>
        <dbReference type="HAMAP-Rule" id="MF_00365"/>
    </source>
</evidence>
<keyword evidence="6 9" id="KW-0547">Nucleotide-binding</keyword>
<evidence type="ECO:0000259" key="10">
    <source>
        <dbReference type="Pfam" id="PF02463"/>
    </source>
</evidence>
<keyword evidence="9" id="KW-0234">DNA repair</keyword>
<proteinExistence type="inferred from homology"/>
<feature type="binding site" evidence="9">
    <location>
        <begin position="30"/>
        <end position="37"/>
    </location>
    <ligand>
        <name>ATP</name>
        <dbReference type="ChEBI" id="CHEBI:30616"/>
    </ligand>
</feature>
<dbReference type="SUPFAM" id="SSF52540">
    <property type="entry name" value="P-loop containing nucleoside triphosphate hydrolases"/>
    <property type="match status" value="1"/>
</dbReference>
<dbReference type="NCBIfam" id="TIGR00611">
    <property type="entry name" value="recf"/>
    <property type="match status" value="1"/>
</dbReference>
<evidence type="ECO:0000313" key="11">
    <source>
        <dbReference type="EMBL" id="KKS42898.1"/>
    </source>
</evidence>
<dbReference type="PANTHER" id="PTHR32182">
    <property type="entry name" value="DNA REPLICATION AND REPAIR PROTEIN RECF"/>
    <property type="match status" value="1"/>
</dbReference>
<evidence type="ECO:0000313" key="12">
    <source>
        <dbReference type="Proteomes" id="UP000033854"/>
    </source>
</evidence>
<dbReference type="Pfam" id="PF02463">
    <property type="entry name" value="SMC_N"/>
    <property type="match status" value="1"/>
</dbReference>
<dbReference type="Gene3D" id="3.40.50.300">
    <property type="entry name" value="P-loop containing nucleotide triphosphate hydrolases"/>
    <property type="match status" value="1"/>
</dbReference>
<dbReference type="GO" id="GO:0000731">
    <property type="term" value="P:DNA synthesis involved in DNA repair"/>
    <property type="evidence" value="ECO:0007669"/>
    <property type="project" value="TreeGrafter"/>
</dbReference>
<dbReference type="InterPro" id="IPR018078">
    <property type="entry name" value="DNA-binding_RecF_CS"/>
</dbReference>
<dbReference type="InterPro" id="IPR003395">
    <property type="entry name" value="RecF/RecN/SMC_N"/>
</dbReference>
<comment type="similarity">
    <text evidence="2 9">Belongs to the RecF family.</text>
</comment>
<accession>A0A0G1BZN0</accession>
<dbReference type="PATRIC" id="fig|1618378.3.peg.508"/>
<name>A0A0G1BZN0_9BACT</name>
<reference evidence="11 12" key="1">
    <citation type="journal article" date="2015" name="Nature">
        <title>rRNA introns, odd ribosomes, and small enigmatic genomes across a large radiation of phyla.</title>
        <authorList>
            <person name="Brown C.T."/>
            <person name="Hug L.A."/>
            <person name="Thomas B.C."/>
            <person name="Sharon I."/>
            <person name="Castelle C.J."/>
            <person name="Singh A."/>
            <person name="Wilkins M.J."/>
            <person name="Williams K.H."/>
            <person name="Banfield J.F."/>
        </authorList>
    </citation>
    <scope>NUCLEOTIDE SEQUENCE [LARGE SCALE GENOMIC DNA]</scope>
</reference>
<comment type="caution">
    <text evidence="11">The sequence shown here is derived from an EMBL/GenBank/DDBJ whole genome shotgun (WGS) entry which is preliminary data.</text>
</comment>
<dbReference type="GO" id="GO:0005737">
    <property type="term" value="C:cytoplasm"/>
    <property type="evidence" value="ECO:0007669"/>
    <property type="project" value="UniProtKB-SubCell"/>
</dbReference>
<dbReference type="EMBL" id="LCDA01000004">
    <property type="protein sequence ID" value="KKS42898.1"/>
    <property type="molecule type" value="Genomic_DNA"/>
</dbReference>
<keyword evidence="4 9" id="KW-0963">Cytoplasm</keyword>
<organism evidence="11 12">
    <name type="scientific">Candidatus Collierbacteria bacterium GW2011_GWA2_42_17</name>
    <dbReference type="NCBI Taxonomy" id="1618378"/>
    <lineage>
        <taxon>Bacteria</taxon>
        <taxon>Candidatus Collieribacteriota</taxon>
    </lineage>
</organism>
<evidence type="ECO:0000256" key="1">
    <source>
        <dbReference type="ARBA" id="ARBA00004496"/>
    </source>
</evidence>
<dbReference type="GO" id="GO:0003697">
    <property type="term" value="F:single-stranded DNA binding"/>
    <property type="evidence" value="ECO:0007669"/>
    <property type="project" value="UniProtKB-UniRule"/>
</dbReference>
<evidence type="ECO:0000256" key="4">
    <source>
        <dbReference type="ARBA" id="ARBA00022490"/>
    </source>
</evidence>
<keyword evidence="7 9" id="KW-0067">ATP-binding</keyword>
<dbReference type="Proteomes" id="UP000033854">
    <property type="component" value="Unassembled WGS sequence"/>
</dbReference>
<feature type="domain" description="RecF/RecN/SMC N-terminal" evidence="10">
    <location>
        <begin position="3"/>
        <end position="337"/>
    </location>
</feature>
<dbReference type="GO" id="GO:0006260">
    <property type="term" value="P:DNA replication"/>
    <property type="evidence" value="ECO:0007669"/>
    <property type="project" value="UniProtKB-UniRule"/>
</dbReference>
<dbReference type="AlphaFoldDB" id="A0A0G1BZN0"/>
<evidence type="ECO:0000256" key="8">
    <source>
        <dbReference type="ARBA" id="ARBA00023125"/>
    </source>
</evidence>
<evidence type="ECO:0000256" key="7">
    <source>
        <dbReference type="ARBA" id="ARBA00022840"/>
    </source>
</evidence>
<sequence>MGIRSITLSDFRNYESKTFEFSDGVTVIAGENARGKTNLLEAIYLLGVGESFRAKRTEEMVRFEQELGRVSGEVPLSKKDIINLEVMVNGGTVMGKIVNKRKYLVDGVSRRRKDILGYLPLVLFRPEDVDLISGSPDVRRKFLDRLMIQVDKVYEHSLSTYEQALRRRNRILDAVRDGTASRYSLAFWDGLLIKHGQVIQDKRRELTDYINGLFEKSELFRKLKVVYDLSVISESRMAQYADAEVAVGYTLVGPHKDDLIVKEGTRDLSIYGSRGEQRMAVLALKMGEIYYLEERGKKKATLLLDDIFSELDEEHKQEVLRVMSGRQVIVTTADEEDLLMFKKAEIVKLK</sequence>
<dbReference type="InterPro" id="IPR042174">
    <property type="entry name" value="RecF_2"/>
</dbReference>
<evidence type="ECO:0000256" key="3">
    <source>
        <dbReference type="ARBA" id="ARBA00020170"/>
    </source>
</evidence>
<keyword evidence="5 9" id="KW-0235">DNA replication</keyword>
<dbReference type="PROSITE" id="PS00617">
    <property type="entry name" value="RECF_1"/>
    <property type="match status" value="1"/>
</dbReference>
<dbReference type="GO" id="GO:0005524">
    <property type="term" value="F:ATP binding"/>
    <property type="evidence" value="ECO:0007669"/>
    <property type="project" value="UniProtKB-UniRule"/>
</dbReference>
<keyword evidence="9" id="KW-0742">SOS response</keyword>
<dbReference type="GO" id="GO:0006302">
    <property type="term" value="P:double-strand break repair"/>
    <property type="evidence" value="ECO:0007669"/>
    <property type="project" value="TreeGrafter"/>
</dbReference>
<dbReference type="Gene3D" id="1.20.1050.90">
    <property type="entry name" value="RecF/RecN/SMC, N-terminal domain"/>
    <property type="match status" value="1"/>
</dbReference>
<dbReference type="InterPro" id="IPR027417">
    <property type="entry name" value="P-loop_NTPase"/>
</dbReference>